<comment type="caution">
    <text evidence="1">The sequence shown here is derived from an EMBL/GenBank/DDBJ whole genome shotgun (WGS) entry which is preliminary data.</text>
</comment>
<protein>
    <submittedName>
        <fullName evidence="1">Uncharacterized protein</fullName>
    </submittedName>
</protein>
<evidence type="ECO:0000313" key="1">
    <source>
        <dbReference type="EMBL" id="KAL3369919.1"/>
    </source>
</evidence>
<sequence>MNMRCMHTEKIIGKLSLPVIATLMGRRMRIWRRGCVRRLRHCSGLLRRCIIVWTPPTRICRLAVLVARWRLLLMLRIGLWMRIWLTLTLTWKMVWRLWRTIRRRGLTISRHCWLLRRRCRRLWRTIRRRSLTISRHCRLLRRRLVCRSLVWSRRIRYMSSLGRHLGIGSWRLMSMPN</sequence>
<gene>
    <name evidence="1" type="ORF">AABB24_007114</name>
</gene>
<name>A0ABD2UM42_9SOLN</name>
<accession>A0ABD2UM42</accession>
<dbReference type="AlphaFoldDB" id="A0ABD2UM42"/>
<organism evidence="1 2">
    <name type="scientific">Solanum stoloniferum</name>
    <dbReference type="NCBI Taxonomy" id="62892"/>
    <lineage>
        <taxon>Eukaryota</taxon>
        <taxon>Viridiplantae</taxon>
        <taxon>Streptophyta</taxon>
        <taxon>Embryophyta</taxon>
        <taxon>Tracheophyta</taxon>
        <taxon>Spermatophyta</taxon>
        <taxon>Magnoliopsida</taxon>
        <taxon>eudicotyledons</taxon>
        <taxon>Gunneridae</taxon>
        <taxon>Pentapetalae</taxon>
        <taxon>asterids</taxon>
        <taxon>lamiids</taxon>
        <taxon>Solanales</taxon>
        <taxon>Solanaceae</taxon>
        <taxon>Solanoideae</taxon>
        <taxon>Solaneae</taxon>
        <taxon>Solanum</taxon>
    </lineage>
</organism>
<dbReference type="Proteomes" id="UP001627284">
    <property type="component" value="Unassembled WGS sequence"/>
</dbReference>
<keyword evidence="2" id="KW-1185">Reference proteome</keyword>
<evidence type="ECO:0000313" key="2">
    <source>
        <dbReference type="Proteomes" id="UP001627284"/>
    </source>
</evidence>
<reference evidence="1 2" key="1">
    <citation type="submission" date="2024-05" db="EMBL/GenBank/DDBJ databases">
        <title>De novo assembly of an allotetraploid wild potato.</title>
        <authorList>
            <person name="Hosaka A.J."/>
        </authorList>
    </citation>
    <scope>NUCLEOTIDE SEQUENCE [LARGE SCALE GENOMIC DNA]</scope>
    <source>
        <tissue evidence="1">Young leaves</tissue>
    </source>
</reference>
<proteinExistence type="predicted"/>
<dbReference type="EMBL" id="JBJKTR010000004">
    <property type="protein sequence ID" value="KAL3369919.1"/>
    <property type="molecule type" value="Genomic_DNA"/>
</dbReference>